<dbReference type="OMA" id="DINDWES"/>
<dbReference type="AlphaFoldDB" id="A0A9J6GF80"/>
<evidence type="ECO:0008006" key="4">
    <source>
        <dbReference type="Google" id="ProtNLM"/>
    </source>
</evidence>
<comment type="caution">
    <text evidence="2">The sequence shown here is derived from an EMBL/GenBank/DDBJ whole genome shotgun (WGS) entry which is preliminary data.</text>
</comment>
<dbReference type="Proteomes" id="UP000821853">
    <property type="component" value="Chromosome 4"/>
</dbReference>
<dbReference type="GO" id="GO:0004061">
    <property type="term" value="F:arylformamidase activity"/>
    <property type="evidence" value="ECO:0007669"/>
    <property type="project" value="InterPro"/>
</dbReference>
<gene>
    <name evidence="2" type="ORF">HPB48_004889</name>
</gene>
<dbReference type="GO" id="GO:0019441">
    <property type="term" value="P:L-tryptophan catabolic process to kynurenine"/>
    <property type="evidence" value="ECO:0007669"/>
    <property type="project" value="InterPro"/>
</dbReference>
<reference evidence="2 3" key="1">
    <citation type="journal article" date="2020" name="Cell">
        <title>Large-Scale Comparative Analyses of Tick Genomes Elucidate Their Genetic Diversity and Vector Capacities.</title>
        <authorList>
            <consortium name="Tick Genome and Microbiome Consortium (TIGMIC)"/>
            <person name="Jia N."/>
            <person name="Wang J."/>
            <person name="Shi W."/>
            <person name="Du L."/>
            <person name="Sun Y."/>
            <person name="Zhan W."/>
            <person name="Jiang J.F."/>
            <person name="Wang Q."/>
            <person name="Zhang B."/>
            <person name="Ji P."/>
            <person name="Bell-Sakyi L."/>
            <person name="Cui X.M."/>
            <person name="Yuan T.T."/>
            <person name="Jiang B.G."/>
            <person name="Yang W.F."/>
            <person name="Lam T.T."/>
            <person name="Chang Q.C."/>
            <person name="Ding S.J."/>
            <person name="Wang X.J."/>
            <person name="Zhu J.G."/>
            <person name="Ruan X.D."/>
            <person name="Zhao L."/>
            <person name="Wei J.T."/>
            <person name="Ye R.Z."/>
            <person name="Que T.C."/>
            <person name="Du C.H."/>
            <person name="Zhou Y.H."/>
            <person name="Cheng J.X."/>
            <person name="Dai P.F."/>
            <person name="Guo W.B."/>
            <person name="Han X.H."/>
            <person name="Huang E.J."/>
            <person name="Li L.F."/>
            <person name="Wei W."/>
            <person name="Gao Y.C."/>
            <person name="Liu J.Z."/>
            <person name="Shao H.Z."/>
            <person name="Wang X."/>
            <person name="Wang C.C."/>
            <person name="Yang T.C."/>
            <person name="Huo Q.B."/>
            <person name="Li W."/>
            <person name="Chen H.Y."/>
            <person name="Chen S.E."/>
            <person name="Zhou L.G."/>
            <person name="Ni X.B."/>
            <person name="Tian J.H."/>
            <person name="Sheng Y."/>
            <person name="Liu T."/>
            <person name="Pan Y.S."/>
            <person name="Xia L.Y."/>
            <person name="Li J."/>
            <person name="Zhao F."/>
            <person name="Cao W.C."/>
        </authorList>
    </citation>
    <scope>NUCLEOTIDE SEQUENCE [LARGE SCALE GENOMIC DNA]</scope>
    <source>
        <strain evidence="2">HaeL-2018</strain>
    </source>
</reference>
<organism evidence="2 3">
    <name type="scientific">Haemaphysalis longicornis</name>
    <name type="common">Bush tick</name>
    <dbReference type="NCBI Taxonomy" id="44386"/>
    <lineage>
        <taxon>Eukaryota</taxon>
        <taxon>Metazoa</taxon>
        <taxon>Ecdysozoa</taxon>
        <taxon>Arthropoda</taxon>
        <taxon>Chelicerata</taxon>
        <taxon>Arachnida</taxon>
        <taxon>Acari</taxon>
        <taxon>Parasitiformes</taxon>
        <taxon>Ixodida</taxon>
        <taxon>Ixodoidea</taxon>
        <taxon>Ixodidae</taxon>
        <taxon>Haemaphysalinae</taxon>
        <taxon>Haemaphysalis</taxon>
    </lineage>
</organism>
<evidence type="ECO:0000313" key="2">
    <source>
        <dbReference type="EMBL" id="KAH9373144.1"/>
    </source>
</evidence>
<name>A0A9J6GF80_HAELO</name>
<dbReference type="PANTHER" id="PTHR43564">
    <property type="entry name" value="KYNURENINE FORMAMIDASE-LIKE PROTEIN"/>
    <property type="match status" value="1"/>
</dbReference>
<accession>A0A9J6GF80</accession>
<dbReference type="VEuPathDB" id="VectorBase:HLOH_060357"/>
<protein>
    <recommendedName>
        <fullName evidence="4">Cyclase</fullName>
    </recommendedName>
</protein>
<dbReference type="InterPro" id="IPR037175">
    <property type="entry name" value="KFase_sf"/>
</dbReference>
<dbReference type="EMBL" id="JABSTR010000006">
    <property type="protein sequence ID" value="KAH9373144.1"/>
    <property type="molecule type" value="Genomic_DNA"/>
</dbReference>
<sequence length="155" mass="17091">MHVPIVKLDIRDRAAENPDYALTVDDILKWEKKHGKIPHGSLFLMQTGQSRFWPNRTAYMGIDENGTRHYPCMTPEGATFLTTKRSLYGAGVDGSALDCYPVRTVHRIMFQASLYLIQHLSDLSQVPPTGALAAVMPMKIAGAGAAPLRIVAIMP</sequence>
<dbReference type="PANTHER" id="PTHR43564:SF2">
    <property type="entry name" value="BLR6059 PROTEIN"/>
    <property type="match status" value="1"/>
</dbReference>
<dbReference type="Gene3D" id="3.50.30.50">
    <property type="entry name" value="Putative cyclase"/>
    <property type="match status" value="1"/>
</dbReference>
<comment type="similarity">
    <text evidence="1">Belongs to the Cyclase 1 superfamily.</text>
</comment>
<dbReference type="Pfam" id="PF04199">
    <property type="entry name" value="Cyclase"/>
    <property type="match status" value="1"/>
</dbReference>
<dbReference type="InterPro" id="IPR007325">
    <property type="entry name" value="KFase/CYL"/>
</dbReference>
<evidence type="ECO:0000256" key="1">
    <source>
        <dbReference type="ARBA" id="ARBA00007865"/>
    </source>
</evidence>
<evidence type="ECO:0000313" key="3">
    <source>
        <dbReference type="Proteomes" id="UP000821853"/>
    </source>
</evidence>
<dbReference type="SUPFAM" id="SSF102198">
    <property type="entry name" value="Putative cyclase"/>
    <property type="match status" value="1"/>
</dbReference>
<proteinExistence type="inferred from homology"/>
<dbReference type="OrthoDB" id="7108654at2759"/>
<keyword evidence="3" id="KW-1185">Reference proteome</keyword>